<dbReference type="InterPro" id="IPR036390">
    <property type="entry name" value="WH_DNA-bd_sf"/>
</dbReference>
<feature type="compositionally biased region" description="Basic and acidic residues" evidence="6">
    <location>
        <begin position="305"/>
        <end position="323"/>
    </location>
</feature>
<dbReference type="EMBL" id="AP019831">
    <property type="protein sequence ID" value="BBM44066.1"/>
    <property type="molecule type" value="Genomic_DNA"/>
</dbReference>
<dbReference type="GO" id="GO:0005524">
    <property type="term" value="F:ATP binding"/>
    <property type="evidence" value="ECO:0007669"/>
    <property type="project" value="UniProtKB-UniRule"/>
</dbReference>
<dbReference type="InterPro" id="IPR036388">
    <property type="entry name" value="WH-like_DNA-bd_sf"/>
</dbReference>
<dbReference type="RefSeq" id="WP_026748429.1">
    <property type="nucleotide sequence ID" value="NZ_AP019831.1"/>
</dbReference>
<dbReference type="SUPFAM" id="SSF46785">
    <property type="entry name" value="Winged helix' DNA-binding domain"/>
    <property type="match status" value="1"/>
</dbReference>
<reference evidence="9 10" key="1">
    <citation type="submission" date="2019-07" db="EMBL/GenBank/DDBJ databases">
        <title>Complete Genome Sequence of Leptotrichia trevisanii Strain JMUB3870.</title>
        <authorList>
            <person name="Watanabe S."/>
            <person name="Cui L."/>
        </authorList>
    </citation>
    <scope>NUCLEOTIDE SEQUENCE [LARGE SCALE GENOMIC DNA]</scope>
    <source>
        <strain evidence="9 10">JMUB3870</strain>
    </source>
</reference>
<dbReference type="AlphaFoldDB" id="A0A510JXT5"/>
<keyword evidence="7" id="KW-0812">Transmembrane</keyword>
<evidence type="ECO:0000256" key="1">
    <source>
        <dbReference type="ARBA" id="ARBA00006474"/>
    </source>
</evidence>
<organism evidence="9 10">
    <name type="scientific">Leptotrichia trevisanii</name>
    <dbReference type="NCBI Taxonomy" id="109328"/>
    <lineage>
        <taxon>Bacteria</taxon>
        <taxon>Fusobacteriati</taxon>
        <taxon>Fusobacteriota</taxon>
        <taxon>Fusobacteriia</taxon>
        <taxon>Fusobacteriales</taxon>
        <taxon>Leptotrichiaceae</taxon>
        <taxon>Leptotrichia</taxon>
    </lineage>
</organism>
<dbReference type="PROSITE" id="PS50901">
    <property type="entry name" value="FTSK"/>
    <property type="match status" value="1"/>
</dbReference>
<evidence type="ECO:0000256" key="2">
    <source>
        <dbReference type="ARBA" id="ARBA00022741"/>
    </source>
</evidence>
<dbReference type="Pfam" id="PF17854">
    <property type="entry name" value="FtsK_alpha"/>
    <property type="match status" value="1"/>
</dbReference>
<feature type="transmembrane region" description="Helical" evidence="7">
    <location>
        <begin position="82"/>
        <end position="101"/>
    </location>
</feature>
<dbReference type="InterPro" id="IPR018541">
    <property type="entry name" value="Ftsk_gamma"/>
</dbReference>
<dbReference type="CDD" id="cd01127">
    <property type="entry name" value="TrwB_TraG_TraD_VirD4"/>
    <property type="match status" value="1"/>
</dbReference>
<accession>A0A510JXT5</accession>
<keyword evidence="3 5" id="KW-0067">ATP-binding</keyword>
<evidence type="ECO:0000256" key="7">
    <source>
        <dbReference type="SAM" id="Phobius"/>
    </source>
</evidence>
<evidence type="ECO:0000256" key="3">
    <source>
        <dbReference type="ARBA" id="ARBA00022840"/>
    </source>
</evidence>
<dbReference type="InterPro" id="IPR003593">
    <property type="entry name" value="AAA+_ATPase"/>
</dbReference>
<feature type="binding site" evidence="5">
    <location>
        <begin position="569"/>
        <end position="576"/>
    </location>
    <ligand>
        <name>ATP</name>
        <dbReference type="ChEBI" id="CHEBI:30616"/>
    </ligand>
</feature>
<dbReference type="InterPro" id="IPR002543">
    <property type="entry name" value="FtsK_dom"/>
</dbReference>
<keyword evidence="7" id="KW-0472">Membrane</keyword>
<feature type="compositionally biased region" description="Basic and acidic residues" evidence="6">
    <location>
        <begin position="268"/>
        <end position="290"/>
    </location>
</feature>
<evidence type="ECO:0000256" key="6">
    <source>
        <dbReference type="SAM" id="MobiDB-lite"/>
    </source>
</evidence>
<feature type="region of interest" description="Disordered" evidence="6">
    <location>
        <begin position="268"/>
        <end position="323"/>
    </location>
</feature>
<dbReference type="Pfam" id="PF09397">
    <property type="entry name" value="FtsK_gamma"/>
    <property type="match status" value="1"/>
</dbReference>
<proteinExistence type="inferred from homology"/>
<keyword evidence="4" id="KW-0238">DNA-binding</keyword>
<evidence type="ECO:0000313" key="10">
    <source>
        <dbReference type="Proteomes" id="UP000422644"/>
    </source>
</evidence>
<keyword evidence="7" id="KW-1133">Transmembrane helix</keyword>
<feature type="transmembrane region" description="Helical" evidence="7">
    <location>
        <begin position="40"/>
        <end position="70"/>
    </location>
</feature>
<keyword evidence="2 5" id="KW-0547">Nucleotide-binding</keyword>
<keyword evidence="9" id="KW-0132">Cell division</keyword>
<dbReference type="InterPro" id="IPR050206">
    <property type="entry name" value="FtsK/SpoIIIE/SftA"/>
</dbReference>
<sequence length="870" mass="98779">MDKRKIEGIIWFVVGFILALLLANKSSMLNDNVGENVFSLILSGITLFFGKMTWFIAIASMLYGIIIFFYEKIGIHVTQGKIAALIGLFLSWSMILIRGSVVKGAPLANTFTEAGRKLLEIGFNRESGGIPGALLSMPFYSILHLQIMLIGLIVLVIVFLCWLVKDMIELGYELLKEVMKYYKSDDYKEKKRKLAAKKYAENLKKTDYKRYQREMLKAKIIQSRSEKLSFEIAKKPKDNFLQKTEVYSKEELVEKEKEWIELFEEKEKEKQKNSTKQKDNVKEPKIKLENVVEPLENTKNSENSENQKEKVSDSEKVEDKKVKAEENIKNEKKTEIEEMDKEEKENIEDKREPKLEIVTPARQGTVANSAQMDPNFQEFPKLEAFENTEAVKKGFEEELKKVNAMFDNNQGYDDVVKKSISEIFKSKPMDLKKKEQIEKSIRENVSHLENVLKEFGVEAKVVNYEYGPTITRYEIIIPKGVKVSKVTGLSDDIAMNLAAESIRIEAPIPGKNTIGIETPNKIKEPVHFSNIIKNKELDSGELKVILGKDIVGRDKFIDIAKMPHLLIAGQTGSGKSVAVNTLISTLISKKSENEVKFIMVDPKMVELMPYNDIPHLLVPVIIDPHQAAIALKWAVNEMENRYKKLMENGVRNIKGYNNLSYVEKMPYIVIIIDELADLMMVASGSVEESIARIAQKARAVGIHLVVATQRPSTDVITGMIKANLPSRISFALRSQVDSRTILDSAGAEKLLGQGDMLLLANGSSKLQRIQGAYISDEEVKNLTDTLKSAKKVKYRNEILEEVEDETIDIDPFFENAVNIVKQEEKVSISMLQRKLKVGFNRASRIYDQLKEHGIINYDNQLIGDNIDEID</sequence>
<feature type="transmembrane region" description="Helical" evidence="7">
    <location>
        <begin position="9"/>
        <end position="28"/>
    </location>
</feature>
<evidence type="ECO:0000256" key="5">
    <source>
        <dbReference type="PROSITE-ProRule" id="PRU00289"/>
    </source>
</evidence>
<protein>
    <submittedName>
        <fullName evidence="9">Cell division protein FtsK</fullName>
    </submittedName>
</protein>
<evidence type="ECO:0000256" key="4">
    <source>
        <dbReference type="ARBA" id="ARBA00023125"/>
    </source>
</evidence>
<dbReference type="InterPro" id="IPR041027">
    <property type="entry name" value="FtsK_alpha"/>
</dbReference>
<gene>
    <name evidence="9" type="primary">ftsK</name>
    <name evidence="9" type="ORF">JMUB3870_0165</name>
</gene>
<dbReference type="SUPFAM" id="SSF52540">
    <property type="entry name" value="P-loop containing nucleoside triphosphate hydrolases"/>
    <property type="match status" value="1"/>
</dbReference>
<evidence type="ECO:0000313" key="9">
    <source>
        <dbReference type="EMBL" id="BBM44066.1"/>
    </source>
</evidence>
<keyword evidence="9" id="KW-0131">Cell cycle</keyword>
<name>A0A510JXT5_9FUSO</name>
<dbReference type="Gene3D" id="3.30.980.40">
    <property type="match status" value="1"/>
</dbReference>
<dbReference type="SMART" id="SM00382">
    <property type="entry name" value="AAA"/>
    <property type="match status" value="1"/>
</dbReference>
<dbReference type="PANTHER" id="PTHR22683">
    <property type="entry name" value="SPORULATION PROTEIN RELATED"/>
    <property type="match status" value="1"/>
</dbReference>
<dbReference type="InterPro" id="IPR027417">
    <property type="entry name" value="P-loop_NTPase"/>
</dbReference>
<dbReference type="Gene3D" id="1.10.10.10">
    <property type="entry name" value="Winged helix-like DNA-binding domain superfamily/Winged helix DNA-binding domain"/>
    <property type="match status" value="1"/>
</dbReference>
<dbReference type="Gene3D" id="3.40.50.300">
    <property type="entry name" value="P-loop containing nucleotide triphosphate hydrolases"/>
    <property type="match status" value="1"/>
</dbReference>
<evidence type="ECO:0000259" key="8">
    <source>
        <dbReference type="PROSITE" id="PS50901"/>
    </source>
</evidence>
<comment type="similarity">
    <text evidence="1">Belongs to the FtsK/SpoIIIE/SftA family.</text>
</comment>
<feature type="domain" description="FtsK" evidence="8">
    <location>
        <begin position="552"/>
        <end position="739"/>
    </location>
</feature>
<dbReference type="PANTHER" id="PTHR22683:SF41">
    <property type="entry name" value="DNA TRANSLOCASE FTSK"/>
    <property type="match status" value="1"/>
</dbReference>
<dbReference type="OrthoDB" id="9807790at2"/>
<dbReference type="SMART" id="SM00843">
    <property type="entry name" value="Ftsk_gamma"/>
    <property type="match status" value="1"/>
</dbReference>
<dbReference type="Pfam" id="PF01580">
    <property type="entry name" value="FtsK_SpoIIIE"/>
    <property type="match status" value="1"/>
</dbReference>
<feature type="transmembrane region" description="Helical" evidence="7">
    <location>
        <begin position="142"/>
        <end position="164"/>
    </location>
</feature>
<keyword evidence="10" id="KW-1185">Reference proteome</keyword>
<dbReference type="Proteomes" id="UP000422644">
    <property type="component" value="Chromosome"/>
</dbReference>
<dbReference type="GO" id="GO:0051301">
    <property type="term" value="P:cell division"/>
    <property type="evidence" value="ECO:0007669"/>
    <property type="project" value="UniProtKB-KW"/>
</dbReference>
<dbReference type="GO" id="GO:0003677">
    <property type="term" value="F:DNA binding"/>
    <property type="evidence" value="ECO:0007669"/>
    <property type="project" value="UniProtKB-KW"/>
</dbReference>